<evidence type="ECO:0000313" key="4">
    <source>
        <dbReference type="Proteomes" id="UP000324479"/>
    </source>
</evidence>
<dbReference type="Proteomes" id="UP000324479">
    <property type="component" value="Unassembled WGS sequence"/>
</dbReference>
<dbReference type="EMBL" id="VWOX01000001">
    <property type="protein sequence ID" value="KAA5546873.1"/>
    <property type="molecule type" value="Genomic_DNA"/>
</dbReference>
<accession>A0A5M6DHF0</accession>
<feature type="region of interest" description="Disordered" evidence="1">
    <location>
        <begin position="168"/>
        <end position="194"/>
    </location>
</feature>
<keyword evidence="2" id="KW-0472">Membrane</keyword>
<sequence length="194" mass="21422">MSNQLQMQPTFRVELPDELEQVKRRLRAAVRSPELSEHVNCAGYVFDYRIEASQQRFWSPHLSVQLGEATEPGTTEAFCRFSPRPDIWMMVAAVYMVAACCLFGAFVFGSAQWMLGNTPWALAAIPVGLLVILALHVASLVGQRLSQDQMELLRHRWERTLEIAFADRDRGPGESAPADPGPGAGPAEVPVVSG</sequence>
<keyword evidence="2" id="KW-0812">Transmembrane</keyword>
<dbReference type="RefSeq" id="WP_150073980.1">
    <property type="nucleotide sequence ID" value="NZ_VWOX01000001.1"/>
</dbReference>
<protein>
    <submittedName>
        <fullName evidence="3">Uncharacterized protein</fullName>
    </submittedName>
</protein>
<keyword evidence="4" id="KW-1185">Reference proteome</keyword>
<reference evidence="3 4" key="1">
    <citation type="submission" date="2019-08" db="EMBL/GenBank/DDBJ databases">
        <authorList>
            <person name="Dhanesh K."/>
            <person name="Kumar G."/>
            <person name="Sasikala C."/>
            <person name="Venkata Ramana C."/>
        </authorList>
    </citation>
    <scope>NUCLEOTIDE SEQUENCE [LARGE SCALE GENOMIC DNA]</scope>
    <source>
        <strain evidence="3 4">JC645</strain>
    </source>
</reference>
<feature type="compositionally biased region" description="Low complexity" evidence="1">
    <location>
        <begin position="185"/>
        <end position="194"/>
    </location>
</feature>
<proteinExistence type="predicted"/>
<organism evidence="3 4">
    <name type="scientific">Roseiconus nitratireducens</name>
    <dbReference type="NCBI Taxonomy" id="2605748"/>
    <lineage>
        <taxon>Bacteria</taxon>
        <taxon>Pseudomonadati</taxon>
        <taxon>Planctomycetota</taxon>
        <taxon>Planctomycetia</taxon>
        <taxon>Pirellulales</taxon>
        <taxon>Pirellulaceae</taxon>
        <taxon>Roseiconus</taxon>
    </lineage>
</organism>
<evidence type="ECO:0000256" key="2">
    <source>
        <dbReference type="SAM" id="Phobius"/>
    </source>
</evidence>
<evidence type="ECO:0000313" key="3">
    <source>
        <dbReference type="EMBL" id="KAA5546873.1"/>
    </source>
</evidence>
<evidence type="ECO:0000256" key="1">
    <source>
        <dbReference type="SAM" id="MobiDB-lite"/>
    </source>
</evidence>
<name>A0A5M6DHF0_9BACT</name>
<keyword evidence="2" id="KW-1133">Transmembrane helix</keyword>
<feature type="transmembrane region" description="Helical" evidence="2">
    <location>
        <begin position="120"/>
        <end position="141"/>
    </location>
</feature>
<dbReference type="AlphaFoldDB" id="A0A5M6DHF0"/>
<feature type="transmembrane region" description="Helical" evidence="2">
    <location>
        <begin position="87"/>
        <end position="108"/>
    </location>
</feature>
<gene>
    <name evidence="3" type="ORF">FYK55_00115</name>
</gene>
<comment type="caution">
    <text evidence="3">The sequence shown here is derived from an EMBL/GenBank/DDBJ whole genome shotgun (WGS) entry which is preliminary data.</text>
</comment>